<dbReference type="PANTHER" id="PTHR47272:SF1">
    <property type="entry name" value="PIGGYBAC TRANSPOSABLE ELEMENT-DERIVED PROTEIN 3-LIKE"/>
    <property type="match status" value="1"/>
</dbReference>
<evidence type="ECO:0000313" key="3">
    <source>
        <dbReference type="EMBL" id="CAH2007387.1"/>
    </source>
</evidence>
<sequence>MPTVGRCVGLTEEEEKHLLMLLQGDESDLDCVTDNDEDDFDQETFLRLQEEYDPDPPEPSPEELVLSNSNLEVDTDKLSDENGHEPNRQMQQDFDPEDDLPIITFRNQHPTPAVQIAPKWKKADLPFVNSECNVIFTNEKENDSTPLSYFKLFFDDNLIQHITDQTNLYSTQQTGACINTTFTEISQFLGINIMSGIVRMPSYRMYWAQETRYSPIADTMSRNRFDKLRTQIHCNDNTNMLTRDHPDYDKLFKIRPVIDALKLNMSKIEQEEYNSVDEIMVPFKGRSSLKQFIRNKPHKWGIKIFARAGVSGIIYDFEIYRGKGTVKETNLGISGDIVIRLVETLPRNLNYKVFTDNWFTSYKLFCELKKLGIFASGTVRIARLPGCQLKSDAELKKEGCGAFDFCTEENENIFDVKWFDNKTVHDVSTYIGLQPIQNVKRWSSSEKKFIDLPQPYAIQIYNKYMGGVDLNDMLVSLYRIKIGVRRYYLRIIYHLIDICIVNAWLLYRRDCSARGIKKFKQLVTFRAEVAHAMLQQNAPLRRRGRPSDAEVEQPPRKRLVVPRPIDDVRFDGFSHWPEHIEPKQRCRNCIKSYTRISCMKCNICLSTEKNCFIKFHNQ</sequence>
<name>A0A9P0Q1S1_ACAOB</name>
<dbReference type="Pfam" id="PF13843">
    <property type="entry name" value="DDE_Tnp_1_7"/>
    <property type="match status" value="1"/>
</dbReference>
<dbReference type="OrthoDB" id="6374637at2759"/>
<feature type="domain" description="PiggyBac transposable element-derived protein" evidence="2">
    <location>
        <begin position="145"/>
        <end position="504"/>
    </location>
</feature>
<feature type="compositionally biased region" description="Basic and acidic residues" evidence="1">
    <location>
        <begin position="75"/>
        <end position="87"/>
    </location>
</feature>
<comment type="caution">
    <text evidence="3">The sequence shown here is derived from an EMBL/GenBank/DDBJ whole genome shotgun (WGS) entry which is preliminary data.</text>
</comment>
<reference evidence="3" key="1">
    <citation type="submission" date="2022-03" db="EMBL/GenBank/DDBJ databases">
        <authorList>
            <person name="Sayadi A."/>
        </authorList>
    </citation>
    <scope>NUCLEOTIDE SEQUENCE</scope>
</reference>
<dbReference type="Proteomes" id="UP001152888">
    <property type="component" value="Unassembled WGS sequence"/>
</dbReference>
<dbReference type="InterPro" id="IPR029526">
    <property type="entry name" value="PGBD"/>
</dbReference>
<gene>
    <name evidence="3" type="ORF">ACAOBT_LOCUS29622</name>
</gene>
<organism evidence="3 4">
    <name type="scientific">Acanthoscelides obtectus</name>
    <name type="common">Bean weevil</name>
    <name type="synonym">Bruchus obtectus</name>
    <dbReference type="NCBI Taxonomy" id="200917"/>
    <lineage>
        <taxon>Eukaryota</taxon>
        <taxon>Metazoa</taxon>
        <taxon>Ecdysozoa</taxon>
        <taxon>Arthropoda</taxon>
        <taxon>Hexapoda</taxon>
        <taxon>Insecta</taxon>
        <taxon>Pterygota</taxon>
        <taxon>Neoptera</taxon>
        <taxon>Endopterygota</taxon>
        <taxon>Coleoptera</taxon>
        <taxon>Polyphaga</taxon>
        <taxon>Cucujiformia</taxon>
        <taxon>Chrysomeloidea</taxon>
        <taxon>Chrysomelidae</taxon>
        <taxon>Bruchinae</taxon>
        <taxon>Bruchini</taxon>
        <taxon>Acanthoscelides</taxon>
    </lineage>
</organism>
<evidence type="ECO:0000256" key="1">
    <source>
        <dbReference type="SAM" id="MobiDB-lite"/>
    </source>
</evidence>
<dbReference type="EMBL" id="CAKOFQ010007745">
    <property type="protein sequence ID" value="CAH2007387.1"/>
    <property type="molecule type" value="Genomic_DNA"/>
</dbReference>
<feature type="region of interest" description="Disordered" evidence="1">
    <location>
        <begin position="75"/>
        <end position="95"/>
    </location>
</feature>
<proteinExistence type="predicted"/>
<dbReference type="AlphaFoldDB" id="A0A9P0Q1S1"/>
<protein>
    <recommendedName>
        <fullName evidence="2">PiggyBac transposable element-derived protein domain-containing protein</fullName>
    </recommendedName>
</protein>
<accession>A0A9P0Q1S1</accession>
<dbReference type="PANTHER" id="PTHR47272">
    <property type="entry name" value="DDE_TNP_1_7 DOMAIN-CONTAINING PROTEIN"/>
    <property type="match status" value="1"/>
</dbReference>
<evidence type="ECO:0000259" key="2">
    <source>
        <dbReference type="Pfam" id="PF13843"/>
    </source>
</evidence>
<evidence type="ECO:0000313" key="4">
    <source>
        <dbReference type="Proteomes" id="UP001152888"/>
    </source>
</evidence>
<keyword evidence="4" id="KW-1185">Reference proteome</keyword>